<protein>
    <submittedName>
        <fullName evidence="1">Uncharacterized protein</fullName>
    </submittedName>
</protein>
<dbReference type="EMBL" id="CM042889">
    <property type="protein sequence ID" value="KAI4319717.1"/>
    <property type="molecule type" value="Genomic_DNA"/>
</dbReference>
<evidence type="ECO:0000313" key="2">
    <source>
        <dbReference type="Proteomes" id="UP001057402"/>
    </source>
</evidence>
<keyword evidence="2" id="KW-1185">Reference proteome</keyword>
<name>A0ACB9M691_9MYRT</name>
<sequence>MDFVGCGRDQLHQIEVPEFDKVKKGDVRVAICRHCKKKLNGSSTGGTSHLRNRLIRCQRQSGRDVSRCVQTR</sequence>
<reference evidence="2" key="1">
    <citation type="journal article" date="2023" name="Front. Plant Sci.">
        <title>Chromosomal-level genome assembly of Melastoma candidum provides insights into trichome evolution.</title>
        <authorList>
            <person name="Zhong Y."/>
            <person name="Wu W."/>
            <person name="Sun C."/>
            <person name="Zou P."/>
            <person name="Liu Y."/>
            <person name="Dai S."/>
            <person name="Zhou R."/>
        </authorList>
    </citation>
    <scope>NUCLEOTIDE SEQUENCE [LARGE SCALE GENOMIC DNA]</scope>
</reference>
<organism evidence="1 2">
    <name type="scientific">Melastoma candidum</name>
    <dbReference type="NCBI Taxonomy" id="119954"/>
    <lineage>
        <taxon>Eukaryota</taxon>
        <taxon>Viridiplantae</taxon>
        <taxon>Streptophyta</taxon>
        <taxon>Embryophyta</taxon>
        <taxon>Tracheophyta</taxon>
        <taxon>Spermatophyta</taxon>
        <taxon>Magnoliopsida</taxon>
        <taxon>eudicotyledons</taxon>
        <taxon>Gunneridae</taxon>
        <taxon>Pentapetalae</taxon>
        <taxon>rosids</taxon>
        <taxon>malvids</taxon>
        <taxon>Myrtales</taxon>
        <taxon>Melastomataceae</taxon>
        <taxon>Melastomatoideae</taxon>
        <taxon>Melastomateae</taxon>
        <taxon>Melastoma</taxon>
    </lineage>
</organism>
<accession>A0ACB9M691</accession>
<comment type="caution">
    <text evidence="1">The sequence shown here is derived from an EMBL/GenBank/DDBJ whole genome shotgun (WGS) entry which is preliminary data.</text>
</comment>
<dbReference type="Proteomes" id="UP001057402">
    <property type="component" value="Chromosome 10"/>
</dbReference>
<evidence type="ECO:0000313" key="1">
    <source>
        <dbReference type="EMBL" id="KAI4319717.1"/>
    </source>
</evidence>
<gene>
    <name evidence="1" type="ORF">MLD38_033286</name>
</gene>
<proteinExistence type="predicted"/>